<sequence>MAPIAFCCISCRRVYKSTGSTVCQICRPSRLHMKQCLPVCRTDRCEHFGCHRCDGDGCKLLKNPKQLVRHLLDGKGCPKKQGTMFAPMANPPAPSPKRRTTEPAKPAGDRPVVFPISAAPSRLISQVTLATIHYNPCGYRRMRETYYEWLPTLGPLAQSLVCYELVFDDDRTEIEGSRVIRGTRQDNAMWQKEPLLNIALANCKTPYFAWVDHDMVFQNPNWLSQAIKAITDKTPAVQLFSRIDYLRLDRTYHHSIPSCTSLGRARRRCNPGGMWLAQTNWLRRVGGFPIGNIVGGGDATFLSRHCDQTSHIEGAVYHLWHGSQGHRQHGTRQSILSRHGFDASTDIRLNSDGILEWASEKPKLQAEVREFFQRRREDG</sequence>
<evidence type="ECO:0000256" key="1">
    <source>
        <dbReference type="SAM" id="MobiDB-lite"/>
    </source>
</evidence>
<evidence type="ECO:0000313" key="2">
    <source>
        <dbReference type="EMBL" id="EMI21547.1"/>
    </source>
</evidence>
<dbReference type="EMBL" id="ANOG01000232">
    <property type="protein sequence ID" value="EMI21547.1"/>
    <property type="molecule type" value="Genomic_DNA"/>
</dbReference>
<dbReference type="Proteomes" id="UP000011991">
    <property type="component" value="Unassembled WGS sequence"/>
</dbReference>
<keyword evidence="3" id="KW-1185">Reference proteome</keyword>
<name>M5S1L2_9BACT</name>
<dbReference type="Gene3D" id="3.90.550.10">
    <property type="entry name" value="Spore Coat Polysaccharide Biosynthesis Protein SpsA, Chain A"/>
    <property type="match status" value="1"/>
</dbReference>
<evidence type="ECO:0000313" key="3">
    <source>
        <dbReference type="Proteomes" id="UP000011991"/>
    </source>
</evidence>
<dbReference type="CDD" id="cd00761">
    <property type="entry name" value="Glyco_tranf_GTA_type"/>
    <property type="match status" value="1"/>
</dbReference>
<reference evidence="2 3" key="1">
    <citation type="journal article" date="2013" name="Mar. Genomics">
        <title>Expression of sulfatases in Rhodopirellula baltica and the diversity of sulfatases in the genus Rhodopirellula.</title>
        <authorList>
            <person name="Wegner C.E."/>
            <person name="Richter-Heitmann T."/>
            <person name="Klindworth A."/>
            <person name="Klockow C."/>
            <person name="Richter M."/>
            <person name="Achstetter T."/>
            <person name="Glockner F.O."/>
            <person name="Harder J."/>
        </authorList>
    </citation>
    <scope>NUCLEOTIDE SEQUENCE [LARGE SCALE GENOMIC DNA]</scope>
    <source>
        <strain evidence="2 3">SM1</strain>
    </source>
</reference>
<organism evidence="2 3">
    <name type="scientific">Rhodopirellula maiorica SM1</name>
    <dbReference type="NCBI Taxonomy" id="1265738"/>
    <lineage>
        <taxon>Bacteria</taxon>
        <taxon>Pseudomonadati</taxon>
        <taxon>Planctomycetota</taxon>
        <taxon>Planctomycetia</taxon>
        <taxon>Pirellulales</taxon>
        <taxon>Pirellulaceae</taxon>
        <taxon>Novipirellula</taxon>
    </lineage>
</organism>
<comment type="caution">
    <text evidence="2">The sequence shown here is derived from an EMBL/GenBank/DDBJ whole genome shotgun (WGS) entry which is preliminary data.</text>
</comment>
<dbReference type="SUPFAM" id="SSF53448">
    <property type="entry name" value="Nucleotide-diphospho-sugar transferases"/>
    <property type="match status" value="1"/>
</dbReference>
<gene>
    <name evidence="2" type="ORF">RMSM_01526</name>
</gene>
<feature type="region of interest" description="Disordered" evidence="1">
    <location>
        <begin position="84"/>
        <end position="111"/>
    </location>
</feature>
<protein>
    <submittedName>
        <fullName evidence="2">Uncharacterized protein</fullName>
    </submittedName>
</protein>
<accession>M5S1L2</accession>
<dbReference type="PATRIC" id="fig|1265738.3.peg.1514"/>
<dbReference type="InterPro" id="IPR029044">
    <property type="entry name" value="Nucleotide-diphossugar_trans"/>
</dbReference>
<dbReference type="AlphaFoldDB" id="M5S1L2"/>
<proteinExistence type="predicted"/>